<dbReference type="PROSITE" id="PS51257">
    <property type="entry name" value="PROKAR_LIPOPROTEIN"/>
    <property type="match status" value="1"/>
</dbReference>
<keyword evidence="2" id="KW-0732">Signal</keyword>
<dbReference type="Proteomes" id="UP000183253">
    <property type="component" value="Unassembled WGS sequence"/>
</dbReference>
<evidence type="ECO:0000259" key="3">
    <source>
        <dbReference type="PROSITE" id="PS50853"/>
    </source>
</evidence>
<dbReference type="InterPro" id="IPR011050">
    <property type="entry name" value="Pectin_lyase_fold/virulence"/>
</dbReference>
<evidence type="ECO:0000256" key="1">
    <source>
        <dbReference type="SAM" id="MobiDB-lite"/>
    </source>
</evidence>
<reference evidence="4" key="1">
    <citation type="submission" date="2016-10" db="EMBL/GenBank/DDBJ databases">
        <authorList>
            <person name="de Groot N.N."/>
        </authorList>
    </citation>
    <scope>NUCLEOTIDE SEQUENCE [LARGE SCALE GENOMIC DNA]</scope>
    <source>
        <strain evidence="4">DSM 25383</strain>
    </source>
</reference>
<dbReference type="CDD" id="cd00063">
    <property type="entry name" value="FN3"/>
    <property type="match status" value="1"/>
</dbReference>
<dbReference type="InterPro" id="IPR013783">
    <property type="entry name" value="Ig-like_fold"/>
</dbReference>
<dbReference type="Gene3D" id="2.60.40.10">
    <property type="entry name" value="Immunoglobulins"/>
    <property type="match status" value="1"/>
</dbReference>
<name>A0A1H3ZN06_9BACT</name>
<feature type="domain" description="Fibronectin type-III" evidence="3">
    <location>
        <begin position="40"/>
        <end position="132"/>
    </location>
</feature>
<evidence type="ECO:0000313" key="5">
    <source>
        <dbReference type="Proteomes" id="UP000183253"/>
    </source>
</evidence>
<gene>
    <name evidence="4" type="ORF">SAMN05444145_102274</name>
</gene>
<dbReference type="RefSeq" id="WP_010263160.1">
    <property type="nucleotide sequence ID" value="NZ_CAEG01000012.1"/>
</dbReference>
<dbReference type="InterPro" id="IPR012334">
    <property type="entry name" value="Pectin_lyas_fold"/>
</dbReference>
<dbReference type="SMART" id="SM00060">
    <property type="entry name" value="FN3"/>
    <property type="match status" value="2"/>
</dbReference>
<dbReference type="SUPFAM" id="SSF51126">
    <property type="entry name" value="Pectin lyase-like"/>
    <property type="match status" value="1"/>
</dbReference>
<feature type="chain" id="PRO_5010209126" description="Fibronectin type-III domain-containing protein" evidence="2">
    <location>
        <begin position="19"/>
        <end position="666"/>
    </location>
</feature>
<dbReference type="Gene3D" id="2.160.20.10">
    <property type="entry name" value="Single-stranded right-handed beta-helix, Pectin lyase-like"/>
    <property type="match status" value="1"/>
</dbReference>
<feature type="region of interest" description="Disordered" evidence="1">
    <location>
        <begin position="644"/>
        <end position="666"/>
    </location>
</feature>
<proteinExistence type="predicted"/>
<evidence type="ECO:0000256" key="2">
    <source>
        <dbReference type="SAM" id="SignalP"/>
    </source>
</evidence>
<dbReference type="STRING" id="1033731.SAMN05444145_102274"/>
<protein>
    <recommendedName>
        <fullName evidence="3">Fibronectin type-III domain-containing protein</fullName>
    </recommendedName>
</protein>
<organism evidence="4 5">
    <name type="scientific">Alistipes timonensis JC136</name>
    <dbReference type="NCBI Taxonomy" id="1033731"/>
    <lineage>
        <taxon>Bacteria</taxon>
        <taxon>Pseudomonadati</taxon>
        <taxon>Bacteroidota</taxon>
        <taxon>Bacteroidia</taxon>
        <taxon>Bacteroidales</taxon>
        <taxon>Rikenellaceae</taxon>
        <taxon>Alistipes</taxon>
    </lineage>
</organism>
<dbReference type="EMBL" id="FNRI01000002">
    <property type="protein sequence ID" value="SEA25080.1"/>
    <property type="molecule type" value="Genomic_DNA"/>
</dbReference>
<dbReference type="PROSITE" id="PS50853">
    <property type="entry name" value="FN3"/>
    <property type="match status" value="1"/>
</dbReference>
<dbReference type="InterPro" id="IPR036116">
    <property type="entry name" value="FN3_sf"/>
</dbReference>
<dbReference type="SUPFAM" id="SSF49265">
    <property type="entry name" value="Fibronectin type III"/>
    <property type="match status" value="1"/>
</dbReference>
<dbReference type="InterPro" id="IPR003961">
    <property type="entry name" value="FN3_dom"/>
</dbReference>
<keyword evidence="5" id="KW-1185">Reference proteome</keyword>
<accession>A0A1H3ZN06</accession>
<feature type="signal peptide" evidence="2">
    <location>
        <begin position="1"/>
        <end position="18"/>
    </location>
</feature>
<sequence length="666" mass="72087">MKNAIHILKLFAACALTAGSGACQDAGIEVYDASLSSLLRPSAVTAVAADSEHINVSWRGTADSYRLEYALNEDFEGDVSVAEPIEGNQYTVGELTEATSYYFRVMGLSDKTGVSSSEYSAVVTARTFTEPKIPNVKATSEMIYTITPWSITCTVTMTWGDAETEPEAINEIRATPTEGGEALLFPVSEEEAAAQRIAFSEGVLTDTEYTLELYAGKKMRGSCTHRTVPGPTPALYASAQPDFTTDPVSALAEIRWELYYIAPEEVSEIVLTRQGSETPERRIPITAAEISAGSTTVTGLAPGAEYTAALNAKDGKQIAATTFPTPEAPGQDVFIARPGDDLAAIISAPDRQYETVYLVAGEYTVTADAVIPIARNLELYSDDPARTTITMTKNFQPEGTLERIVLRNLRIECPTYLMQARSDYDIALLRIDNCIVDLNSKSTTASTIFNTTKGTATGQMLHQYEVVNSIVFSNAGQTQNIVYGSASGSIGEFEKIVMRNSTFSNCARGLIYVTNTADCAYEVIVDNCTLYNVGAAGSNALIDIRMAGTTNASRRKIALRNSVMWFGGTKGYQILRFAGSKEGQYVPKEQIDCSNFWYFASQTPTFGSSVYNIADRMTAYDGAPAGLWQNPMADPSAAGASFRIKDPAVRAAQENNETTLGDPRWE</sequence>
<dbReference type="AlphaFoldDB" id="A0A1H3ZN06"/>
<evidence type="ECO:0000313" key="4">
    <source>
        <dbReference type="EMBL" id="SEA25080.1"/>
    </source>
</evidence>